<evidence type="ECO:0008006" key="2">
    <source>
        <dbReference type="Google" id="ProtNLM"/>
    </source>
</evidence>
<dbReference type="SUPFAM" id="SSF56436">
    <property type="entry name" value="C-type lectin-like"/>
    <property type="match status" value="1"/>
</dbReference>
<organism evidence="1">
    <name type="scientific">marine metagenome</name>
    <dbReference type="NCBI Taxonomy" id="408172"/>
    <lineage>
        <taxon>unclassified sequences</taxon>
        <taxon>metagenomes</taxon>
        <taxon>ecological metagenomes</taxon>
    </lineage>
</organism>
<dbReference type="InterPro" id="IPR016187">
    <property type="entry name" value="CTDL_fold"/>
</dbReference>
<accession>A0A381QE99</accession>
<name>A0A381QE99_9ZZZZ</name>
<dbReference type="EMBL" id="UINC01001277">
    <property type="protein sequence ID" value="SUZ76397.1"/>
    <property type="molecule type" value="Genomic_DNA"/>
</dbReference>
<evidence type="ECO:0000313" key="1">
    <source>
        <dbReference type="EMBL" id="SUZ76397.1"/>
    </source>
</evidence>
<proteinExistence type="predicted"/>
<feature type="non-terminal residue" evidence="1">
    <location>
        <position position="77"/>
    </location>
</feature>
<protein>
    <recommendedName>
        <fullName evidence="2">Sulfatase-modifying factor enzyme domain-containing protein</fullName>
    </recommendedName>
</protein>
<dbReference type="Gene3D" id="3.90.1580.10">
    <property type="entry name" value="paralog of FGE (formylglycine-generating enzyme)"/>
    <property type="match status" value="1"/>
</dbReference>
<gene>
    <name evidence="1" type="ORF">METZ01_LOCUS29251</name>
</gene>
<sequence>VKKIFAIVTILILAISCSKSDRGELVGYTSQKFFPSQPSGMILVPSGSFLMGMADDDYVQLQNAPVSTVSIKAFYMD</sequence>
<dbReference type="AlphaFoldDB" id="A0A381QE99"/>
<feature type="non-terminal residue" evidence="1">
    <location>
        <position position="1"/>
    </location>
</feature>
<dbReference type="InterPro" id="IPR042095">
    <property type="entry name" value="SUMF_sf"/>
</dbReference>
<reference evidence="1" key="1">
    <citation type="submission" date="2018-05" db="EMBL/GenBank/DDBJ databases">
        <authorList>
            <person name="Lanie J.A."/>
            <person name="Ng W.-L."/>
            <person name="Kazmierczak K.M."/>
            <person name="Andrzejewski T.M."/>
            <person name="Davidsen T.M."/>
            <person name="Wayne K.J."/>
            <person name="Tettelin H."/>
            <person name="Glass J.I."/>
            <person name="Rusch D."/>
            <person name="Podicherti R."/>
            <person name="Tsui H.-C.T."/>
            <person name="Winkler M.E."/>
        </authorList>
    </citation>
    <scope>NUCLEOTIDE SEQUENCE</scope>
</reference>